<dbReference type="RefSeq" id="WP_305750690.1">
    <property type="nucleotide sequence ID" value="NZ_JAUZEE010000009.1"/>
</dbReference>
<reference evidence="2 3" key="1">
    <citation type="submission" date="2023-08" db="EMBL/GenBank/DDBJ databases">
        <authorList>
            <person name="Roldan D.M."/>
            <person name="Menes R.J."/>
        </authorList>
    </citation>
    <scope>NUCLEOTIDE SEQUENCE [LARGE SCALE GENOMIC DNA]</scope>
    <source>
        <strain evidence="2 3">CCM 2812</strain>
    </source>
</reference>
<dbReference type="Gene3D" id="2.40.50.180">
    <property type="entry name" value="CheA-289, Domain 4"/>
    <property type="match status" value="2"/>
</dbReference>
<dbReference type="InterPro" id="IPR002545">
    <property type="entry name" value="CheW-lke_dom"/>
</dbReference>
<gene>
    <name evidence="2" type="ORF">Q8X39_16070</name>
</gene>
<dbReference type="InterPro" id="IPR039315">
    <property type="entry name" value="CheW"/>
</dbReference>
<evidence type="ECO:0000313" key="3">
    <source>
        <dbReference type="Proteomes" id="UP001235760"/>
    </source>
</evidence>
<protein>
    <submittedName>
        <fullName evidence="2">Chemotaxis protein CheW</fullName>
    </submittedName>
</protein>
<dbReference type="SMART" id="SM00260">
    <property type="entry name" value="CheW"/>
    <property type="match status" value="1"/>
</dbReference>
<dbReference type="EMBL" id="JAUZEE010000009">
    <property type="protein sequence ID" value="MDP4302153.1"/>
    <property type="molecule type" value="Genomic_DNA"/>
</dbReference>
<name>A0ABT9G6P5_LEPDI</name>
<evidence type="ECO:0000259" key="1">
    <source>
        <dbReference type="PROSITE" id="PS50851"/>
    </source>
</evidence>
<dbReference type="SUPFAM" id="SSF50341">
    <property type="entry name" value="CheW-like"/>
    <property type="match status" value="3"/>
</dbReference>
<dbReference type="Proteomes" id="UP001235760">
    <property type="component" value="Unassembled WGS sequence"/>
</dbReference>
<organism evidence="2 3">
    <name type="scientific">Leptothrix discophora</name>
    <dbReference type="NCBI Taxonomy" id="89"/>
    <lineage>
        <taxon>Bacteria</taxon>
        <taxon>Pseudomonadati</taxon>
        <taxon>Pseudomonadota</taxon>
        <taxon>Betaproteobacteria</taxon>
        <taxon>Burkholderiales</taxon>
        <taxon>Sphaerotilaceae</taxon>
        <taxon>Leptothrix</taxon>
    </lineage>
</organism>
<dbReference type="PANTHER" id="PTHR22617:SF23">
    <property type="entry name" value="CHEMOTAXIS PROTEIN CHEW"/>
    <property type="match status" value="1"/>
</dbReference>
<dbReference type="InterPro" id="IPR036061">
    <property type="entry name" value="CheW-like_dom_sf"/>
</dbReference>
<feature type="domain" description="CheW-like" evidence="1">
    <location>
        <begin position="12"/>
        <end position="160"/>
    </location>
</feature>
<comment type="caution">
    <text evidence="2">The sequence shown here is derived from an EMBL/GenBank/DDBJ whole genome shotgun (WGS) entry which is preliminary data.</text>
</comment>
<dbReference type="Pfam" id="PF01584">
    <property type="entry name" value="CheW"/>
    <property type="match status" value="2"/>
</dbReference>
<accession>A0ABT9G6P5</accession>
<evidence type="ECO:0000313" key="2">
    <source>
        <dbReference type="EMBL" id="MDP4302153.1"/>
    </source>
</evidence>
<sequence>MSKRTEAAEDDRSHWGSFTLDGARYAVPLAQLREVVPAGPVAAWPGTDRCVAGAIELRGLMLPVVDLRRLSGPQAAASAPSVAGTVPPAPLVVVIAHDGQLLGLCADAVTGIFRADADRLNLVSHADGSAPAVRGSLQRRDTGEVLSLLDPAALMTLPQVPRCRDPRRIDADEASESDEAGNARVQGPSTHWLLLAVGDWHLAIDSACVRMAVPLAGLRASVLSRMPGNADCLGEWPHPTQPVVVIDPLVRAGLGALREGEARQAVLIDTDGGLLGLAIGAVLDVCRCPAGALQPLPGGRVSRPEWFAGVLNADVPDARRPVVARDDPADRPVLALDAARWTRHAELAGMASLHGERRDREAAPASEAAAAERLTLVTYALPAEAGSAIGQIDEVLPWQADRAGLEDDGRSPWLGIVMHRQHPIVLLCLRRWSGVASGPVEPSSCILVVRSGEHRVGLVVPRLLAIEAASWQGAITGVLRSRNPTPISAARLAQIDDPAGSRRLVPVLDLQDIAGKALAAR</sequence>
<dbReference type="Gene3D" id="2.30.30.40">
    <property type="entry name" value="SH3 Domains"/>
    <property type="match status" value="1"/>
</dbReference>
<proteinExistence type="predicted"/>
<dbReference type="PROSITE" id="PS50851">
    <property type="entry name" value="CHEW"/>
    <property type="match status" value="1"/>
</dbReference>
<dbReference type="PANTHER" id="PTHR22617">
    <property type="entry name" value="CHEMOTAXIS SENSOR HISTIDINE KINASE-RELATED"/>
    <property type="match status" value="1"/>
</dbReference>
<keyword evidence="3" id="KW-1185">Reference proteome</keyword>